<sequence length="292" mass="32624">MPIGYEVSLRLFKRGVAYLQTRDRLAAAVRWGMSQSLWRQLLAEMIAQAEPLLAHRIVARDMFTRDRPPDPETIIDLVEFAIRGQRAVILLIRGEYSHFTVVSGISDTRLLLHDSFGLKWLGKQAADRTKAVGKRWIAAESITMIELGDPVTRPIVLPAASSTTKKAAAIDEIWDNRHDLHAAYLADPDKLTFCAELPFIGEITRYHLAKDLGLDVAKPDIHLARLARAEGVTAQELCLRHAHEAGCRVSTVDTILWRACAEGIRDSELYLERGWSAECLHLPVDGLLYGNG</sequence>
<protein>
    <submittedName>
        <fullName evidence="1">Uncharacterized protein</fullName>
    </submittedName>
</protein>
<accession>A0ABY7TQA8</accession>
<organism evidence="1 2">
    <name type="scientific">Sphingomonas naphthae</name>
    <dbReference type="NCBI Taxonomy" id="1813468"/>
    <lineage>
        <taxon>Bacteria</taxon>
        <taxon>Pseudomonadati</taxon>
        <taxon>Pseudomonadota</taxon>
        <taxon>Alphaproteobacteria</taxon>
        <taxon>Sphingomonadales</taxon>
        <taxon>Sphingomonadaceae</taxon>
        <taxon>Sphingomonas</taxon>
    </lineage>
</organism>
<dbReference type="Proteomes" id="UP001220395">
    <property type="component" value="Chromosome"/>
</dbReference>
<proteinExistence type="predicted"/>
<evidence type="ECO:0000313" key="1">
    <source>
        <dbReference type="EMBL" id="WCT74545.1"/>
    </source>
</evidence>
<gene>
    <name evidence="1" type="ORF">PQ455_04755</name>
</gene>
<reference evidence="1 2" key="1">
    <citation type="submission" date="2023-02" db="EMBL/GenBank/DDBJ databases">
        <title>Genome sequence of Sphingomonas naphthae.</title>
        <authorList>
            <person name="Kim S."/>
            <person name="Heo J."/>
            <person name="Kwon S.-W."/>
        </authorList>
    </citation>
    <scope>NUCLEOTIDE SEQUENCE [LARGE SCALE GENOMIC DNA]</scope>
    <source>
        <strain evidence="1 2">KACC 18716</strain>
    </source>
</reference>
<dbReference type="RefSeq" id="WP_273689653.1">
    <property type="nucleotide sequence ID" value="NZ_CP117411.1"/>
</dbReference>
<dbReference type="EMBL" id="CP117411">
    <property type="protein sequence ID" value="WCT74545.1"/>
    <property type="molecule type" value="Genomic_DNA"/>
</dbReference>
<name>A0ABY7TQA8_9SPHN</name>
<evidence type="ECO:0000313" key="2">
    <source>
        <dbReference type="Proteomes" id="UP001220395"/>
    </source>
</evidence>
<keyword evidence="2" id="KW-1185">Reference proteome</keyword>